<feature type="domain" description="N-acetyltransferase" evidence="1">
    <location>
        <begin position="5"/>
        <end position="148"/>
    </location>
</feature>
<comment type="caution">
    <text evidence="2">The sequence shown here is derived from an EMBL/GenBank/DDBJ whole genome shotgun (WGS) entry which is preliminary data.</text>
</comment>
<dbReference type="SUPFAM" id="SSF56300">
    <property type="entry name" value="Metallo-dependent phosphatases"/>
    <property type="match status" value="1"/>
</dbReference>
<dbReference type="InterPro" id="IPR000182">
    <property type="entry name" value="GNAT_dom"/>
</dbReference>
<dbReference type="GO" id="GO:0016746">
    <property type="term" value="F:acyltransferase activity"/>
    <property type="evidence" value="ECO:0007669"/>
    <property type="project" value="UniProtKB-KW"/>
</dbReference>
<reference evidence="2 3" key="1">
    <citation type="submission" date="2021-11" db="EMBL/GenBank/DDBJ databases">
        <authorList>
            <person name="Lee D.-H."/>
            <person name="Kim S.-B."/>
        </authorList>
    </citation>
    <scope>NUCLEOTIDE SEQUENCE [LARGE SCALE GENOMIC DNA]</scope>
    <source>
        <strain evidence="2 3">KCTC 52223</strain>
    </source>
</reference>
<sequence length="595" mass="65906">MTEGWRFGPVTEADFEPLLVLRTEVMREHLERVGRYTPERSRQMFRMHFDEPGTRLILLDGVRVGCVGFRRHEHEIRIDSFYLERRLHGSGLGTTILKAMLTEADATGLPVRLEVLTGSKADRLYLRHGFVKLREDDIEGFYERPAAGPSIPALLPRGPGHQFVFYGDACSGVPGALHEGTFAGINAAVRRLAPSPEFILFLGDEIAGYTADADTLRRQWRHWLDHEMAWLDRHTTPMWHTTSNHATYDVMSEQVFREVHAHLPRNGPPGQEGLSYWVRRGDLLLVFVHTLWTGLGGEGHVETEWLRAVLQQHADARHKIVAGHHPVHPVNGFSGPYQRDVGPEHANVFWDVLAENGVLAYLCGHILAFDVQVHRGVLQICTAGAGTAHRMPEGIEYLHAVQAALDDGGLRYQVFDADGQVHEKLSWPLAVPPVEQWRALDEAGIGKDRLAAFRFTGHTAPAPTGAAQTLLAAFEPNVRAPLWIGLSGPSQRLMVILEPEPGRSPHYWLGPPIAADAPFDIQLLVHPGMGPGGLLYRLAADAPWTSLSAASAWGAERLQWPGRWSVGHGQGGSDDRAFRGRDLAISATTFAMSSD</sequence>
<dbReference type="EC" id="2.3.1.-" evidence="2"/>
<dbReference type="Proteomes" id="UP001198862">
    <property type="component" value="Unassembled WGS sequence"/>
</dbReference>
<gene>
    <name evidence="2" type="ORF">LJ725_12545</name>
</gene>
<keyword evidence="3" id="KW-1185">Reference proteome</keyword>
<protein>
    <submittedName>
        <fullName evidence="2">GNAT family N-acetyltransferase</fullName>
        <ecNumber evidence="2">2.3.1.-</ecNumber>
    </submittedName>
</protein>
<evidence type="ECO:0000313" key="2">
    <source>
        <dbReference type="EMBL" id="MCC8429801.1"/>
    </source>
</evidence>
<dbReference type="InterPro" id="IPR029052">
    <property type="entry name" value="Metallo-depent_PP-like"/>
</dbReference>
<keyword evidence="2" id="KW-0808">Transferase</keyword>
<dbReference type="SUPFAM" id="SSF55729">
    <property type="entry name" value="Acyl-CoA N-acyltransferases (Nat)"/>
    <property type="match status" value="1"/>
</dbReference>
<dbReference type="PROSITE" id="PS51186">
    <property type="entry name" value="GNAT"/>
    <property type="match status" value="1"/>
</dbReference>
<dbReference type="Gene3D" id="3.40.630.30">
    <property type="match status" value="1"/>
</dbReference>
<evidence type="ECO:0000313" key="3">
    <source>
        <dbReference type="Proteomes" id="UP001198862"/>
    </source>
</evidence>
<keyword evidence="2" id="KW-0012">Acyltransferase</keyword>
<dbReference type="RefSeq" id="WP_230550989.1">
    <property type="nucleotide sequence ID" value="NZ_JAJISD010000004.1"/>
</dbReference>
<evidence type="ECO:0000259" key="1">
    <source>
        <dbReference type="PROSITE" id="PS51186"/>
    </source>
</evidence>
<dbReference type="InterPro" id="IPR016181">
    <property type="entry name" value="Acyl_CoA_acyltransferase"/>
</dbReference>
<dbReference type="Pfam" id="PF00583">
    <property type="entry name" value="Acetyltransf_1"/>
    <property type="match status" value="1"/>
</dbReference>
<accession>A0ABS8KUP2</accession>
<name>A0ABS8KUP2_9HYPH</name>
<dbReference type="EMBL" id="JAJISD010000004">
    <property type="protein sequence ID" value="MCC8429801.1"/>
    <property type="molecule type" value="Genomic_DNA"/>
</dbReference>
<proteinExistence type="predicted"/>
<organism evidence="2 3">
    <name type="scientific">Reyranella aquatilis</name>
    <dbReference type="NCBI Taxonomy" id="2035356"/>
    <lineage>
        <taxon>Bacteria</taxon>
        <taxon>Pseudomonadati</taxon>
        <taxon>Pseudomonadota</taxon>
        <taxon>Alphaproteobacteria</taxon>
        <taxon>Hyphomicrobiales</taxon>
        <taxon>Reyranellaceae</taxon>
        <taxon>Reyranella</taxon>
    </lineage>
</organism>
<dbReference type="Gene3D" id="3.60.21.10">
    <property type="match status" value="1"/>
</dbReference>